<feature type="transmembrane region" description="Helical" evidence="1">
    <location>
        <begin position="200"/>
        <end position="218"/>
    </location>
</feature>
<evidence type="ECO:0000313" key="3">
    <source>
        <dbReference type="Proteomes" id="UP000323856"/>
    </source>
</evidence>
<evidence type="ECO:0000313" key="2">
    <source>
        <dbReference type="EMBL" id="KAA0973096.1"/>
    </source>
</evidence>
<feature type="transmembrane region" description="Helical" evidence="1">
    <location>
        <begin position="44"/>
        <end position="60"/>
    </location>
</feature>
<proteinExistence type="predicted"/>
<gene>
    <name evidence="2" type="ORF">FQ154_19785</name>
</gene>
<dbReference type="AlphaFoldDB" id="A0A5B0E359"/>
<evidence type="ECO:0008006" key="4">
    <source>
        <dbReference type="Google" id="ProtNLM"/>
    </source>
</evidence>
<name>A0A5B0E359_9MICC</name>
<organism evidence="2 3">
    <name type="scientific">Paeniglutamicibacter gangotriensis</name>
    <dbReference type="NCBI Taxonomy" id="254787"/>
    <lineage>
        <taxon>Bacteria</taxon>
        <taxon>Bacillati</taxon>
        <taxon>Actinomycetota</taxon>
        <taxon>Actinomycetes</taxon>
        <taxon>Micrococcales</taxon>
        <taxon>Micrococcaceae</taxon>
        <taxon>Paeniglutamicibacter</taxon>
    </lineage>
</organism>
<protein>
    <recommendedName>
        <fullName evidence="4">Type II secretion system protein GspF domain-containing protein</fullName>
    </recommendedName>
</protein>
<dbReference type="Proteomes" id="UP000323856">
    <property type="component" value="Unassembled WGS sequence"/>
</dbReference>
<dbReference type="PANTHER" id="PTHR35007">
    <property type="entry name" value="INTEGRAL MEMBRANE PROTEIN-RELATED"/>
    <property type="match status" value="1"/>
</dbReference>
<evidence type="ECO:0000256" key="1">
    <source>
        <dbReference type="SAM" id="Phobius"/>
    </source>
</evidence>
<sequence>MDLQLIGRTEVDHAFQKVLYAFSTTAILILAAVVLSAAGVPNDLFFLAICLGFMAGWSVPDRQARALAQRARKEFGRGVGSFIELVATEVKRGAHVTAAVASASTVSNDSWVFVRIRQVLTRAQYQQQQVWDALDDLAAEIHVPELSEAARIVRLSGKDGARIYEALRASGKNLRMRALAEEHEQANLVSGKIARRIQGIVMIFLGMILTALFINISASPF</sequence>
<keyword evidence="1" id="KW-1133">Transmembrane helix</keyword>
<dbReference type="EMBL" id="VOBL01000037">
    <property type="protein sequence ID" value="KAA0973096.1"/>
    <property type="molecule type" value="Genomic_DNA"/>
</dbReference>
<keyword evidence="1" id="KW-0472">Membrane</keyword>
<accession>A0A5B0E359</accession>
<comment type="caution">
    <text evidence="2">The sequence shown here is derived from an EMBL/GenBank/DDBJ whole genome shotgun (WGS) entry which is preliminary data.</text>
</comment>
<reference evidence="2 3" key="1">
    <citation type="submission" date="2019-07" db="EMBL/GenBank/DDBJ databases">
        <title>Analysis of the biochemical properties, biological activity and biotechnological potential of siderophores and biosurfactants produced by Antarctic psychrotolerant bacteria.</title>
        <authorList>
            <person name="Styczynski M."/>
            <person name="Krucon T."/>
            <person name="Decewicz P."/>
            <person name="Dziewit L."/>
        </authorList>
    </citation>
    <scope>NUCLEOTIDE SEQUENCE [LARGE SCALE GENOMIC DNA]</scope>
    <source>
        <strain evidence="2 3">ANT_H27</strain>
    </source>
</reference>
<keyword evidence="1" id="KW-0812">Transmembrane</keyword>
<dbReference type="OrthoDB" id="5243064at2"/>
<dbReference type="RefSeq" id="WP_149621060.1">
    <property type="nucleotide sequence ID" value="NZ_VOBL01000037.1"/>
</dbReference>
<dbReference type="PANTHER" id="PTHR35007:SF1">
    <property type="entry name" value="PILUS ASSEMBLY PROTEIN"/>
    <property type="match status" value="1"/>
</dbReference>
<feature type="transmembrane region" description="Helical" evidence="1">
    <location>
        <begin position="18"/>
        <end position="38"/>
    </location>
</feature>